<feature type="region of interest" description="Disordered" evidence="3">
    <location>
        <begin position="90"/>
        <end position="130"/>
    </location>
</feature>
<comment type="subcellular location">
    <subcellularLocation>
        <location evidence="1">Nucleus</location>
    </subcellularLocation>
</comment>
<keyword evidence="5" id="KW-1185">Reference proteome</keyword>
<dbReference type="InterPro" id="IPR016197">
    <property type="entry name" value="Chromo-like_dom_sf"/>
</dbReference>
<dbReference type="GeneID" id="112542924"/>
<sequence>MKVHPVFHCSLLVKEAPPSPLRMCTPPPPPVVIKGEEEYEVEAILDSRRRGKGIQYLIHWKGYPEAERSWENAKNVHAPELVIDFHRRFPSKPKPRELSGTSAVNLQEEGGGSELEEGPSGRMYRGGGKC</sequence>
<dbReference type="InterPro" id="IPR000953">
    <property type="entry name" value="Chromo/chromo_shadow_dom"/>
</dbReference>
<keyword evidence="2" id="KW-0539">Nucleus</keyword>
<proteinExistence type="predicted"/>
<evidence type="ECO:0000256" key="3">
    <source>
        <dbReference type="SAM" id="MobiDB-lite"/>
    </source>
</evidence>
<protein>
    <submittedName>
        <fullName evidence="6">Heterochromatin protein 1-like</fullName>
    </submittedName>
</protein>
<dbReference type="OMA" id="RSHCARK"/>
<dbReference type="InterPro" id="IPR023780">
    <property type="entry name" value="Chromo_domain"/>
</dbReference>
<evidence type="ECO:0000256" key="1">
    <source>
        <dbReference type="ARBA" id="ARBA00004123"/>
    </source>
</evidence>
<dbReference type="Pfam" id="PF00385">
    <property type="entry name" value="Chromo"/>
    <property type="match status" value="1"/>
</dbReference>
<dbReference type="PANTHER" id="PTHR22812">
    <property type="entry name" value="CHROMOBOX PROTEIN"/>
    <property type="match status" value="1"/>
</dbReference>
<evidence type="ECO:0000313" key="6">
    <source>
        <dbReference type="RefSeq" id="XP_025032694.1"/>
    </source>
</evidence>
<evidence type="ECO:0000259" key="4">
    <source>
        <dbReference type="PROSITE" id="PS50013"/>
    </source>
</evidence>
<dbReference type="AlphaFoldDB" id="A0A9F5IW53"/>
<dbReference type="PROSITE" id="PS50013">
    <property type="entry name" value="CHROMO_2"/>
    <property type="match status" value="1"/>
</dbReference>
<name>A0A9F5IW53_PYTBI</name>
<feature type="domain" description="Chromo" evidence="4">
    <location>
        <begin position="39"/>
        <end position="97"/>
    </location>
</feature>
<dbReference type="CDD" id="cd00024">
    <property type="entry name" value="CD_CSD"/>
    <property type="match status" value="1"/>
</dbReference>
<reference evidence="6" key="1">
    <citation type="submission" date="2025-08" db="UniProtKB">
        <authorList>
            <consortium name="RefSeq"/>
        </authorList>
    </citation>
    <scope>IDENTIFICATION</scope>
    <source>
        <tissue evidence="6">Liver</tissue>
    </source>
</reference>
<dbReference type="Proteomes" id="UP000695026">
    <property type="component" value="Unplaced"/>
</dbReference>
<dbReference type="RefSeq" id="XP_025032694.1">
    <property type="nucleotide sequence ID" value="XM_025176926.1"/>
</dbReference>
<accession>A0A9F5IW53</accession>
<gene>
    <name evidence="6" type="primary">LOC112542924</name>
</gene>
<dbReference type="InterPro" id="IPR051219">
    <property type="entry name" value="Heterochromatin_chromo-domain"/>
</dbReference>
<dbReference type="KEGG" id="pbi:112542924"/>
<dbReference type="SUPFAM" id="SSF54160">
    <property type="entry name" value="Chromo domain-like"/>
    <property type="match status" value="1"/>
</dbReference>
<dbReference type="GO" id="GO:0005634">
    <property type="term" value="C:nucleus"/>
    <property type="evidence" value="ECO:0007669"/>
    <property type="project" value="UniProtKB-SubCell"/>
</dbReference>
<organism evidence="5 6">
    <name type="scientific">Python bivittatus</name>
    <name type="common">Burmese python</name>
    <name type="synonym">Python molurus bivittatus</name>
    <dbReference type="NCBI Taxonomy" id="176946"/>
    <lineage>
        <taxon>Eukaryota</taxon>
        <taxon>Metazoa</taxon>
        <taxon>Chordata</taxon>
        <taxon>Craniata</taxon>
        <taxon>Vertebrata</taxon>
        <taxon>Euteleostomi</taxon>
        <taxon>Lepidosauria</taxon>
        <taxon>Squamata</taxon>
        <taxon>Bifurcata</taxon>
        <taxon>Unidentata</taxon>
        <taxon>Episquamata</taxon>
        <taxon>Toxicofera</taxon>
        <taxon>Serpentes</taxon>
        <taxon>Henophidia</taxon>
        <taxon>Pythonidae</taxon>
        <taxon>Python</taxon>
    </lineage>
</organism>
<evidence type="ECO:0000313" key="5">
    <source>
        <dbReference type="Proteomes" id="UP000695026"/>
    </source>
</evidence>
<evidence type="ECO:0000256" key="2">
    <source>
        <dbReference type="ARBA" id="ARBA00023242"/>
    </source>
</evidence>
<dbReference type="SMART" id="SM00298">
    <property type="entry name" value="CHROMO"/>
    <property type="match status" value="1"/>
</dbReference>
<dbReference type="Gene3D" id="2.40.50.40">
    <property type="match status" value="1"/>
</dbReference>
<dbReference type="OrthoDB" id="9050211at2759"/>